<feature type="region of interest" description="Disordered" evidence="1">
    <location>
        <begin position="40"/>
        <end position="64"/>
    </location>
</feature>
<evidence type="ECO:0000313" key="3">
    <source>
        <dbReference type="Proteomes" id="UP000001075"/>
    </source>
</evidence>
<evidence type="ECO:0000256" key="1">
    <source>
        <dbReference type="SAM" id="MobiDB-lite"/>
    </source>
</evidence>
<proteinExistence type="predicted"/>
<reference evidence="3" key="1">
    <citation type="journal article" date="2011" name="Nat. Biotechnol.">
        <title>The genomic sequence of the Chinese hamster ovary (CHO)-K1 cell line.</title>
        <authorList>
            <person name="Xu X."/>
            <person name="Nagarajan H."/>
            <person name="Lewis N.E."/>
            <person name="Pan S."/>
            <person name="Cai Z."/>
            <person name="Liu X."/>
            <person name="Chen W."/>
            <person name="Xie M."/>
            <person name="Wang W."/>
            <person name="Hammond S."/>
            <person name="Andersen M.R."/>
            <person name="Neff N."/>
            <person name="Passarelli B."/>
            <person name="Koh W."/>
            <person name="Fan H.C."/>
            <person name="Wang J."/>
            <person name="Gui Y."/>
            <person name="Lee K.H."/>
            <person name="Betenbaugh M.J."/>
            <person name="Quake S.R."/>
            <person name="Famili I."/>
            <person name="Palsson B.O."/>
            <person name="Wang J."/>
        </authorList>
    </citation>
    <scope>NUCLEOTIDE SEQUENCE [LARGE SCALE GENOMIC DNA]</scope>
    <source>
        <strain evidence="3">CHO K1 cell line</strain>
    </source>
</reference>
<dbReference type="InParanoid" id="G3I3L8"/>
<dbReference type="AlphaFoldDB" id="G3I3L8"/>
<accession>G3I3L8</accession>
<dbReference type="Proteomes" id="UP000001075">
    <property type="component" value="Unassembled WGS sequence"/>
</dbReference>
<gene>
    <name evidence="2" type="ORF">I79_018028</name>
</gene>
<sequence length="117" mass="13168">MRGSWETQGRTFRTAPPLAPWDRLLPGDWSRFLKGCRSPRRKHQTVTDIQNHLPGSPPGDDRNDDFAQAKMFCADANLLVTAGSVLRMVSPVPTATQPNKRQMRLAELQRCTPTRLA</sequence>
<organism evidence="2 3">
    <name type="scientific">Cricetulus griseus</name>
    <name type="common">Chinese hamster</name>
    <name type="synonym">Cricetulus barabensis griseus</name>
    <dbReference type="NCBI Taxonomy" id="10029"/>
    <lineage>
        <taxon>Eukaryota</taxon>
        <taxon>Metazoa</taxon>
        <taxon>Chordata</taxon>
        <taxon>Craniata</taxon>
        <taxon>Vertebrata</taxon>
        <taxon>Euteleostomi</taxon>
        <taxon>Mammalia</taxon>
        <taxon>Eutheria</taxon>
        <taxon>Euarchontoglires</taxon>
        <taxon>Glires</taxon>
        <taxon>Rodentia</taxon>
        <taxon>Myomorpha</taxon>
        <taxon>Muroidea</taxon>
        <taxon>Cricetidae</taxon>
        <taxon>Cricetinae</taxon>
        <taxon>Cricetulus</taxon>
    </lineage>
</organism>
<name>G3I3L8_CRIGR</name>
<evidence type="ECO:0000313" key="2">
    <source>
        <dbReference type="EMBL" id="EGW06071.1"/>
    </source>
</evidence>
<dbReference type="EMBL" id="JH001194">
    <property type="protein sequence ID" value="EGW06071.1"/>
    <property type="molecule type" value="Genomic_DNA"/>
</dbReference>
<protein>
    <submittedName>
        <fullName evidence="2">Uncharacterized protein</fullName>
    </submittedName>
</protein>